<name>A0A177TRY7_9BASI</name>
<accession>A0A177TRY7</accession>
<evidence type="ECO:0000313" key="1">
    <source>
        <dbReference type="EMBL" id="KAE8251326.1"/>
    </source>
</evidence>
<sequence>MPRLSISTDATQVLLSPHRRSTDTATLLVQLHLQLGPHERFPSRLKSLEISLQRSENLEFENQPEHTVFDPIMASFDVSDQDLLPGTIHSWQAKLEIPHTAPAYNIVHNNKSHQYLIAVARYQSRLRLNRIITARKDIYLIHQPAIAGDSDPFVYSHVQTGAHDGIGPVLVQAHAQHLTVGGMIRVQAQLPAPSKLFRLTSVEFAIQQKVTLRSRRKKGLEQELTPRRLVLLHQSRSELEADGWLLRLPTCSLMRPSSASASAGIDIQHLFTARFSYYLVSEDEHEQEQQQLLEESEEGRATSPAQTEHSTKQKKKKPKTSSSDSHRHVAYTLAWSIHVPSCALRWESILLPAYSETDPSPVPEADRTEIASRKSGRRLCVCGKEREELLVLDDLMARIHDLPSDRNHFDRPETQLADKLHSEYPSPSSSSSCCITQRNGWTSCGTSNGCGGCAADNQHGHQRRCSALSSFSHASSSAPTPVQDNQ</sequence>
<dbReference type="Proteomes" id="UP000077521">
    <property type="component" value="Unassembled WGS sequence"/>
</dbReference>
<comment type="caution">
    <text evidence="1">The sequence shown here is derived from an EMBL/GenBank/DDBJ whole genome shotgun (WGS) entry which is preliminary data.</text>
</comment>
<dbReference type="EMBL" id="LWDF02000252">
    <property type="protein sequence ID" value="KAE8251326.1"/>
    <property type="molecule type" value="Genomic_DNA"/>
</dbReference>
<proteinExistence type="predicted"/>
<reference evidence="1" key="1">
    <citation type="submission" date="2016-04" db="EMBL/GenBank/DDBJ databases">
        <authorList>
            <person name="Nguyen H.D."/>
            <person name="Samba Siva P."/>
            <person name="Cullis J."/>
            <person name="Levesque C.A."/>
            <person name="Hambleton S."/>
        </authorList>
    </citation>
    <scope>NUCLEOTIDE SEQUENCE</scope>
    <source>
        <strain evidence="1">DAOMC 236416</strain>
    </source>
</reference>
<evidence type="ECO:0000313" key="2">
    <source>
        <dbReference type="Proteomes" id="UP000077521"/>
    </source>
</evidence>
<reference evidence="1" key="2">
    <citation type="journal article" date="2019" name="IMA Fungus">
        <title>Genome sequencing and comparison of five Tilletia species to identify candidate genes for the detection of regulated species infecting wheat.</title>
        <authorList>
            <person name="Nguyen H.D.T."/>
            <person name="Sultana T."/>
            <person name="Kesanakurti P."/>
            <person name="Hambleton S."/>
        </authorList>
    </citation>
    <scope>NUCLEOTIDE SEQUENCE</scope>
    <source>
        <strain evidence="1">DAOMC 236416</strain>
    </source>
</reference>
<organism evidence="1 2">
    <name type="scientific">Tilletia indica</name>
    <dbReference type="NCBI Taxonomy" id="43049"/>
    <lineage>
        <taxon>Eukaryota</taxon>
        <taxon>Fungi</taxon>
        <taxon>Dikarya</taxon>
        <taxon>Basidiomycota</taxon>
        <taxon>Ustilaginomycotina</taxon>
        <taxon>Exobasidiomycetes</taxon>
        <taxon>Tilletiales</taxon>
        <taxon>Tilletiaceae</taxon>
        <taxon>Tilletia</taxon>
    </lineage>
</organism>
<dbReference type="AlphaFoldDB" id="A0A177TRY7"/>
<protein>
    <recommendedName>
        <fullName evidence="3">Arrestin-like N-terminal domain-containing protein</fullName>
    </recommendedName>
</protein>
<gene>
    <name evidence="1" type="ORF">A4X13_0g4041</name>
</gene>
<evidence type="ECO:0008006" key="3">
    <source>
        <dbReference type="Google" id="ProtNLM"/>
    </source>
</evidence>
<keyword evidence="2" id="KW-1185">Reference proteome</keyword>